<dbReference type="EMBL" id="JBBUTG010000010">
    <property type="protein sequence ID" value="MEK8032481.1"/>
    <property type="molecule type" value="Genomic_DNA"/>
</dbReference>
<dbReference type="RefSeq" id="WP_341426892.1">
    <property type="nucleotide sequence ID" value="NZ_JBBUTG010000010.1"/>
</dbReference>
<accession>A0ABU9BRK8</accession>
<keyword evidence="2" id="KW-1185">Reference proteome</keyword>
<protein>
    <submittedName>
        <fullName evidence="1">Uncharacterized protein</fullName>
    </submittedName>
</protein>
<proteinExistence type="predicted"/>
<evidence type="ECO:0000313" key="2">
    <source>
        <dbReference type="Proteomes" id="UP001371218"/>
    </source>
</evidence>
<gene>
    <name evidence="1" type="ORF">AACH06_16780</name>
</gene>
<sequence>MNLSKNVTGMTETHDGVDVDVVGPEIRVDKMQAMANKCAPGGPGCEDDCCEEDFKARLKGVKVDGIDGNVTMHVLGAIKAAEVANNLSRCNCYDKA</sequence>
<comment type="caution">
    <text evidence="1">The sequence shown here is derived from an EMBL/GenBank/DDBJ whole genome shotgun (WGS) entry which is preliminary data.</text>
</comment>
<name>A0ABU9BRK8_9BURK</name>
<evidence type="ECO:0000313" key="1">
    <source>
        <dbReference type="EMBL" id="MEK8032481.1"/>
    </source>
</evidence>
<reference evidence="1 2" key="1">
    <citation type="submission" date="2024-04" db="EMBL/GenBank/DDBJ databases">
        <title>Novel species of the genus Ideonella isolated from streams.</title>
        <authorList>
            <person name="Lu H."/>
        </authorList>
    </citation>
    <scope>NUCLEOTIDE SEQUENCE [LARGE SCALE GENOMIC DNA]</scope>
    <source>
        <strain evidence="1 2">DXS29W</strain>
    </source>
</reference>
<dbReference type="Proteomes" id="UP001371218">
    <property type="component" value="Unassembled WGS sequence"/>
</dbReference>
<organism evidence="1 2">
    <name type="scientific">Ideonella lacteola</name>
    <dbReference type="NCBI Taxonomy" id="2984193"/>
    <lineage>
        <taxon>Bacteria</taxon>
        <taxon>Pseudomonadati</taxon>
        <taxon>Pseudomonadota</taxon>
        <taxon>Betaproteobacteria</taxon>
        <taxon>Burkholderiales</taxon>
        <taxon>Sphaerotilaceae</taxon>
        <taxon>Ideonella</taxon>
    </lineage>
</organism>